<evidence type="ECO:0000313" key="1">
    <source>
        <dbReference type="EMBL" id="GGY39980.1"/>
    </source>
</evidence>
<dbReference type="EMBL" id="BMWV01000004">
    <property type="protein sequence ID" value="GGY39980.1"/>
    <property type="molecule type" value="Genomic_DNA"/>
</dbReference>
<dbReference type="RefSeq" id="WP_131145869.1">
    <property type="nucleotide sequence ID" value="NZ_BMWV01000004.1"/>
</dbReference>
<dbReference type="OrthoDB" id="185939at2"/>
<evidence type="ECO:0000313" key="4">
    <source>
        <dbReference type="Proteomes" id="UP000628442"/>
    </source>
</evidence>
<dbReference type="AlphaFoldDB" id="A0A411WYH8"/>
<accession>A0A411WYH8</accession>
<dbReference type="EMBL" id="CP036401">
    <property type="protein sequence ID" value="QBI01751.1"/>
    <property type="molecule type" value="Genomic_DNA"/>
</dbReference>
<reference evidence="1" key="3">
    <citation type="submission" date="2022-12" db="EMBL/GenBank/DDBJ databases">
        <authorList>
            <person name="Sun Q."/>
            <person name="Kim S."/>
        </authorList>
    </citation>
    <scope>NUCLEOTIDE SEQUENCE</scope>
    <source>
        <strain evidence="1">KCTC 12343</strain>
    </source>
</reference>
<name>A0A411WYH8_9BURK</name>
<reference evidence="1" key="1">
    <citation type="journal article" date="2014" name="Int. J. Syst. Evol. Microbiol.">
        <title>Complete genome sequence of Corynebacterium casei LMG S-19264T (=DSM 44701T), isolated from a smear-ripened cheese.</title>
        <authorList>
            <consortium name="US DOE Joint Genome Institute (JGI-PGF)"/>
            <person name="Walter F."/>
            <person name="Albersmeier A."/>
            <person name="Kalinowski J."/>
            <person name="Ruckert C."/>
        </authorList>
    </citation>
    <scope>NUCLEOTIDE SEQUENCE</scope>
    <source>
        <strain evidence="1">KCTC 12343</strain>
    </source>
</reference>
<dbReference type="Proteomes" id="UP000628442">
    <property type="component" value="Unassembled WGS sequence"/>
</dbReference>
<organism evidence="1 4">
    <name type="scientific">Pseudoduganella albidiflava</name>
    <dbReference type="NCBI Taxonomy" id="321983"/>
    <lineage>
        <taxon>Bacteria</taxon>
        <taxon>Pseudomonadati</taxon>
        <taxon>Pseudomonadota</taxon>
        <taxon>Betaproteobacteria</taxon>
        <taxon>Burkholderiales</taxon>
        <taxon>Oxalobacteraceae</taxon>
        <taxon>Telluria group</taxon>
        <taxon>Pseudoduganella</taxon>
    </lineage>
</organism>
<proteinExistence type="predicted"/>
<keyword evidence="3" id="KW-1185">Reference proteome</keyword>
<gene>
    <name evidence="2" type="ORF">EYF70_13490</name>
    <name evidence="1" type="ORF">GCM10007387_22660</name>
</gene>
<dbReference type="Proteomes" id="UP000292307">
    <property type="component" value="Chromosome"/>
</dbReference>
<protein>
    <submittedName>
        <fullName evidence="1">Uncharacterized protein</fullName>
    </submittedName>
</protein>
<evidence type="ECO:0000313" key="2">
    <source>
        <dbReference type="EMBL" id="QBI01751.1"/>
    </source>
</evidence>
<evidence type="ECO:0000313" key="3">
    <source>
        <dbReference type="Proteomes" id="UP000292307"/>
    </source>
</evidence>
<sequence>MSYSIQAFVALQGTFNADPSNGLAVIRLDAGVEIIPIGSTARKLYGIPFLPLTDEGSEELPAAILKLHSTLGSQWPSAYIEAEFFGGSGAQAHVLISKNGAGAGVNISDNAINDALAWLGVRPRDGKDRFDTVGLGKHRETDGWLASYDQ</sequence>
<reference evidence="2 3" key="2">
    <citation type="submission" date="2019-02" db="EMBL/GenBank/DDBJ databases">
        <title>Draft Genome Sequences of Six Type Strains of the Genus Massilia.</title>
        <authorList>
            <person name="Miess H."/>
            <person name="Frediansyhah A."/>
            <person name="Gross H."/>
        </authorList>
    </citation>
    <scope>NUCLEOTIDE SEQUENCE [LARGE SCALE GENOMIC DNA]</scope>
    <source>
        <strain evidence="2 3">DSM 17472</strain>
    </source>
</reference>